<evidence type="ECO:0000259" key="2">
    <source>
        <dbReference type="SMART" id="SM00922"/>
    </source>
</evidence>
<dbReference type="PANTHER" id="PTHR48073:SF2">
    <property type="entry name" value="O-SUCCINYLBENZOATE SYNTHASE"/>
    <property type="match status" value="1"/>
</dbReference>
<dbReference type="GO" id="GO:0003824">
    <property type="term" value="F:catalytic activity"/>
    <property type="evidence" value="ECO:0007669"/>
    <property type="project" value="UniProtKB-ARBA"/>
</dbReference>
<dbReference type="InterPro" id="IPR013342">
    <property type="entry name" value="Mandelate_racemase_C"/>
</dbReference>
<dbReference type="SUPFAM" id="SSF51604">
    <property type="entry name" value="Enolase C-terminal domain-like"/>
    <property type="match status" value="1"/>
</dbReference>
<protein>
    <submittedName>
        <fullName evidence="3">Mandelate racemase</fullName>
    </submittedName>
</protein>
<dbReference type="GO" id="GO:0000287">
    <property type="term" value="F:magnesium ion binding"/>
    <property type="evidence" value="ECO:0007669"/>
    <property type="project" value="UniProtKB-ARBA"/>
</dbReference>
<evidence type="ECO:0000256" key="1">
    <source>
        <dbReference type="ARBA" id="ARBA00022723"/>
    </source>
</evidence>
<dbReference type="SMART" id="SM00922">
    <property type="entry name" value="MR_MLE"/>
    <property type="match status" value="1"/>
</dbReference>
<dbReference type="EMBL" id="LVYV01000023">
    <property type="protein sequence ID" value="KZD22267.1"/>
    <property type="molecule type" value="Genomic_DNA"/>
</dbReference>
<dbReference type="Proteomes" id="UP000076574">
    <property type="component" value="Unassembled WGS sequence"/>
</dbReference>
<dbReference type="InterPro" id="IPR029017">
    <property type="entry name" value="Enolase-like_N"/>
</dbReference>
<dbReference type="PANTHER" id="PTHR48073">
    <property type="entry name" value="O-SUCCINYLBENZOATE SYNTHASE-RELATED"/>
    <property type="match status" value="1"/>
</dbReference>
<accession>A0A163YKY1</accession>
<dbReference type="SFLD" id="SFLDS00001">
    <property type="entry name" value="Enolase"/>
    <property type="match status" value="1"/>
</dbReference>
<reference evidence="3 4" key="1">
    <citation type="submission" date="2016-03" db="EMBL/GenBank/DDBJ databases">
        <title>Microsymbionts genomes from the relict species Vavilovia formosa (Stev.) Fed.</title>
        <authorList>
            <person name="Kopat V."/>
            <person name="Chirak E."/>
            <person name="Kimeklis A."/>
            <person name="Andronov E."/>
        </authorList>
    </citation>
    <scope>NUCLEOTIDE SEQUENCE [LARGE SCALE GENOMIC DNA]</scope>
    <source>
        <strain evidence="3 4">Vaf07</strain>
    </source>
</reference>
<dbReference type="InterPro" id="IPR018110">
    <property type="entry name" value="Mandel_Rmase/mucon_lact_enz_CS"/>
</dbReference>
<sequence>MRVSLHSTDLHYSGGLVLHTASSGSIPYLKEIYLRLDDGETIGVGEIRVNIAYLNGFTEGTVVECAAAAIGAVDWTQDPADLIATMADWGKPLITPVRALIDCALHDLVARREHLTVAAWLGASSQKVVHETNQTLFWSPFDEFLAQAQSYVDRGFTDLKVRVAAADFAEDLRRIAMLRERFGARVKIAADANGRWSATEALEKLDALAVYDLAYVEQPVPPGDWAVVDLLADRSPLPVMLDESVATPDDIARICTYGGRVFAHLKLVKLGGIAPTVAAARRLSDAGIPFMIGQMNEGGAATAAALHVACATLPTFAELYGADGLINDPVSGVSYTAGTVYADHAFGLGVTFDTAATHLIGDRNYG</sequence>
<dbReference type="Gene3D" id="3.30.390.10">
    <property type="entry name" value="Enolase-like, N-terminal domain"/>
    <property type="match status" value="1"/>
</dbReference>
<dbReference type="GO" id="GO:0009063">
    <property type="term" value="P:amino acid catabolic process"/>
    <property type="evidence" value="ECO:0007669"/>
    <property type="project" value="InterPro"/>
</dbReference>
<dbReference type="Gene3D" id="3.20.20.120">
    <property type="entry name" value="Enolase-like C-terminal domain"/>
    <property type="match status" value="1"/>
</dbReference>
<evidence type="ECO:0000313" key="4">
    <source>
        <dbReference type="Proteomes" id="UP000076574"/>
    </source>
</evidence>
<proteinExistence type="predicted"/>
<dbReference type="RefSeq" id="WP_068734822.1">
    <property type="nucleotide sequence ID" value="NZ_LVYV01000023.1"/>
</dbReference>
<feature type="domain" description="Mandelate racemase/muconate lactonizing enzyme C-terminal" evidence="2">
    <location>
        <begin position="141"/>
        <end position="238"/>
    </location>
</feature>
<dbReference type="InterPro" id="IPR036849">
    <property type="entry name" value="Enolase-like_C_sf"/>
</dbReference>
<name>A0A163YKY1_9BRAD</name>
<comment type="caution">
    <text evidence="3">The sequence shown here is derived from an EMBL/GenBank/DDBJ whole genome shotgun (WGS) entry which is preliminary data.</text>
</comment>
<keyword evidence="1" id="KW-0479">Metal-binding</keyword>
<gene>
    <name evidence="3" type="ORF">A4A58_09475</name>
</gene>
<dbReference type="InterPro" id="IPR029065">
    <property type="entry name" value="Enolase_C-like"/>
</dbReference>
<dbReference type="Pfam" id="PF13378">
    <property type="entry name" value="MR_MLE_C"/>
    <property type="match status" value="1"/>
</dbReference>
<keyword evidence="4" id="KW-1185">Reference proteome</keyword>
<dbReference type="OrthoDB" id="9802699at2"/>
<dbReference type="STRING" id="943830.A4A58_09475"/>
<organism evidence="3 4">
    <name type="scientific">Tardiphaga robiniae</name>
    <dbReference type="NCBI Taxonomy" id="943830"/>
    <lineage>
        <taxon>Bacteria</taxon>
        <taxon>Pseudomonadati</taxon>
        <taxon>Pseudomonadota</taxon>
        <taxon>Alphaproteobacteria</taxon>
        <taxon>Hyphomicrobiales</taxon>
        <taxon>Nitrobacteraceae</taxon>
        <taxon>Tardiphaga</taxon>
    </lineage>
</organism>
<evidence type="ECO:0000313" key="3">
    <source>
        <dbReference type="EMBL" id="KZD22267.1"/>
    </source>
</evidence>
<dbReference type="PROSITE" id="PS00909">
    <property type="entry name" value="MR_MLE_2"/>
    <property type="match status" value="1"/>
</dbReference>
<dbReference type="SUPFAM" id="SSF54826">
    <property type="entry name" value="Enolase N-terminal domain-like"/>
    <property type="match status" value="1"/>
</dbReference>
<dbReference type="AlphaFoldDB" id="A0A163YKY1"/>